<evidence type="ECO:0000256" key="2">
    <source>
        <dbReference type="ARBA" id="ARBA00022722"/>
    </source>
</evidence>
<dbReference type="CDD" id="cd04489">
    <property type="entry name" value="ExoVII_LU_OBF"/>
    <property type="match status" value="1"/>
</dbReference>
<evidence type="ECO:0000313" key="10">
    <source>
        <dbReference type="Proteomes" id="UP000198651"/>
    </source>
</evidence>
<evidence type="ECO:0000256" key="5">
    <source>
        <dbReference type="HAMAP-Rule" id="MF_00378"/>
    </source>
</evidence>
<protein>
    <recommendedName>
        <fullName evidence="5">Exodeoxyribonuclease 7 large subunit</fullName>
        <ecNumber evidence="5">3.1.11.6</ecNumber>
    </recommendedName>
    <alternativeName>
        <fullName evidence="5">Exodeoxyribonuclease VII large subunit</fullName>
        <shortName evidence="5">Exonuclease VII large subunit</shortName>
    </alternativeName>
</protein>
<feature type="domain" description="Exonuclease VII large subunit C-terminal" evidence="7">
    <location>
        <begin position="124"/>
        <end position="433"/>
    </location>
</feature>
<dbReference type="PANTHER" id="PTHR30008:SF0">
    <property type="entry name" value="EXODEOXYRIBONUCLEASE 7 LARGE SUBUNIT"/>
    <property type="match status" value="1"/>
</dbReference>
<dbReference type="Proteomes" id="UP000198651">
    <property type="component" value="Chromosome I"/>
</dbReference>
<organism evidence="9 10">
    <name type="scientific">Candidatus Ichthyocystis hellenicum</name>
    <dbReference type="NCBI Taxonomy" id="1561003"/>
    <lineage>
        <taxon>Bacteria</taxon>
        <taxon>Pseudomonadati</taxon>
        <taxon>Pseudomonadota</taxon>
        <taxon>Betaproteobacteria</taxon>
        <taxon>Burkholderiales</taxon>
        <taxon>Candidatus Ichthyocystis</taxon>
    </lineage>
</organism>
<dbReference type="InterPro" id="IPR003753">
    <property type="entry name" value="Exonuc_VII_L"/>
</dbReference>
<dbReference type="OrthoDB" id="9802795at2"/>
<comment type="catalytic activity">
    <reaction evidence="5 6">
        <text>Exonucleolytic cleavage in either 5'- to 3'- or 3'- to 5'-direction to yield nucleoside 5'-phosphates.</text>
        <dbReference type="EC" id="3.1.11.6"/>
    </reaction>
</comment>
<accession>A0A0S4M3C5</accession>
<dbReference type="PATRIC" id="fig|1561003.3.peg.1432"/>
<evidence type="ECO:0000256" key="4">
    <source>
        <dbReference type="ARBA" id="ARBA00022839"/>
    </source>
</evidence>
<dbReference type="Pfam" id="PF13742">
    <property type="entry name" value="tRNA_anti_2"/>
    <property type="match status" value="1"/>
</dbReference>
<comment type="subcellular location">
    <subcellularLocation>
        <location evidence="5 6">Cytoplasm</location>
    </subcellularLocation>
</comment>
<keyword evidence="4 5" id="KW-0269">Exonuclease</keyword>
<dbReference type="GO" id="GO:0008855">
    <property type="term" value="F:exodeoxyribonuclease VII activity"/>
    <property type="evidence" value="ECO:0007669"/>
    <property type="project" value="UniProtKB-UniRule"/>
</dbReference>
<keyword evidence="3 5" id="KW-0378">Hydrolase</keyword>
<keyword evidence="10" id="KW-1185">Reference proteome</keyword>
<dbReference type="PANTHER" id="PTHR30008">
    <property type="entry name" value="EXODEOXYRIBONUCLEASE 7 LARGE SUBUNIT"/>
    <property type="match status" value="1"/>
</dbReference>
<dbReference type="GO" id="GO:0003676">
    <property type="term" value="F:nucleic acid binding"/>
    <property type="evidence" value="ECO:0007669"/>
    <property type="project" value="InterPro"/>
</dbReference>
<dbReference type="NCBIfam" id="TIGR00237">
    <property type="entry name" value="xseA"/>
    <property type="match status" value="1"/>
</dbReference>
<evidence type="ECO:0000259" key="7">
    <source>
        <dbReference type="Pfam" id="PF02601"/>
    </source>
</evidence>
<comment type="function">
    <text evidence="5">Bidirectionally degrades single-stranded DNA into large acid-insoluble oligonucleotides, which are then degraded further into small acid-soluble oligonucleotides.</text>
</comment>
<dbReference type="AlphaFoldDB" id="A0A0S4M3C5"/>
<sequence length="450" mass="51005">MLHNEEILTVSSLTRLLKNVLENSFSTVCVEGEISNCIRASSGHFYFSLKDSQSQVRCILWRGIADSIASTPKNGDQFLVYGAITVYEARGDYQIQVKKMIPRGNGQLYAVFEKLKKKLKEEGLFDTSRKRKIVRYPSSVGILTSLKAAALRDILFVINKHRPDIEVVIYPVPVQGKGAGDEIARILRTVYLRNEVDTVLIARGGGSIEDLWAFNEEIVARTIADSPIPTISGIGHETDFTISDFVADTRAATPTAGAHLLGDRLQEKKALVSLYQKMHQKITNLWHQKQQVLDRTQIHLQHPLTKLLRLRQRLQSLSHRMITQIKDKLNQKVRTYNHLLQNLDKSIPCCKAQKHLCEKLRYKLSLCLNQYFEKTCHKLRTLSVSLSHLNPQSVLSRGYSITTDENNSIIRNFMEVKPDQKIKVTLGNGYLEASVNNSLPSPKETNNTEK</sequence>
<dbReference type="GO" id="GO:0009318">
    <property type="term" value="C:exodeoxyribonuclease VII complex"/>
    <property type="evidence" value="ECO:0007669"/>
    <property type="project" value="UniProtKB-UniRule"/>
</dbReference>
<comment type="subunit">
    <text evidence="5">Heterooligomer composed of large and small subunits.</text>
</comment>
<evidence type="ECO:0000259" key="8">
    <source>
        <dbReference type="Pfam" id="PF13742"/>
    </source>
</evidence>
<proteinExistence type="inferred from homology"/>
<evidence type="ECO:0000313" key="9">
    <source>
        <dbReference type="EMBL" id="CUT18190.1"/>
    </source>
</evidence>
<evidence type="ECO:0000256" key="3">
    <source>
        <dbReference type="ARBA" id="ARBA00022801"/>
    </source>
</evidence>
<keyword evidence="2 5" id="KW-0540">Nuclease</keyword>
<dbReference type="RefSeq" id="WP_092490628.1">
    <property type="nucleotide sequence ID" value="NZ_LN906597.1"/>
</dbReference>
<feature type="domain" description="OB-fold nucleic acid binding" evidence="8">
    <location>
        <begin position="8"/>
        <end position="100"/>
    </location>
</feature>
<dbReference type="InterPro" id="IPR025824">
    <property type="entry name" value="OB-fold_nuc-bd_dom"/>
</dbReference>
<dbReference type="HAMAP" id="MF_00378">
    <property type="entry name" value="Exonuc_7_L"/>
    <property type="match status" value="1"/>
</dbReference>
<dbReference type="EMBL" id="LN906597">
    <property type="protein sequence ID" value="CUT18190.1"/>
    <property type="molecule type" value="Genomic_DNA"/>
</dbReference>
<dbReference type="InterPro" id="IPR020579">
    <property type="entry name" value="Exonuc_VII_lsu_C"/>
</dbReference>
<evidence type="ECO:0000256" key="6">
    <source>
        <dbReference type="RuleBase" id="RU004355"/>
    </source>
</evidence>
<dbReference type="GO" id="GO:0006308">
    <property type="term" value="P:DNA catabolic process"/>
    <property type="evidence" value="ECO:0007669"/>
    <property type="project" value="UniProtKB-UniRule"/>
</dbReference>
<reference evidence="10" key="1">
    <citation type="submission" date="2015-11" db="EMBL/GenBank/DDBJ databases">
        <authorList>
            <person name="Seth-Smith H.M.B."/>
        </authorList>
    </citation>
    <scope>NUCLEOTIDE SEQUENCE [LARGE SCALE GENOMIC DNA]</scope>
    <source>
        <strain evidence="10">2013Ark11</strain>
    </source>
</reference>
<dbReference type="STRING" id="1561003.Ark11_1389"/>
<dbReference type="EC" id="3.1.11.6" evidence="5"/>
<dbReference type="Pfam" id="PF02601">
    <property type="entry name" value="Exonuc_VII_L"/>
    <property type="match status" value="1"/>
</dbReference>
<comment type="similarity">
    <text evidence="5 6">Belongs to the XseA family.</text>
</comment>
<dbReference type="GO" id="GO:0005737">
    <property type="term" value="C:cytoplasm"/>
    <property type="evidence" value="ECO:0007669"/>
    <property type="project" value="UniProtKB-SubCell"/>
</dbReference>
<evidence type="ECO:0000256" key="1">
    <source>
        <dbReference type="ARBA" id="ARBA00022490"/>
    </source>
</evidence>
<name>A0A0S4M3C5_9BURK</name>
<gene>
    <name evidence="5 9" type="primary">xseA</name>
    <name evidence="9" type="ORF">Ark11_1389</name>
</gene>
<keyword evidence="1 5" id="KW-0963">Cytoplasm</keyword>